<dbReference type="GO" id="GO:0016491">
    <property type="term" value="F:oxidoreductase activity"/>
    <property type="evidence" value="ECO:0007669"/>
    <property type="project" value="UniProtKB-KW"/>
</dbReference>
<name>A0A3E2GTX8_SCYLI</name>
<evidence type="ECO:0000256" key="3">
    <source>
        <dbReference type="ARBA" id="ARBA00023002"/>
    </source>
</evidence>
<feature type="non-terminal residue" evidence="4">
    <location>
        <position position="1"/>
    </location>
</feature>
<keyword evidence="3" id="KW-0560">Oxidoreductase</keyword>
<dbReference type="OMA" id="MMCPGMV"/>
<keyword evidence="2" id="KW-0521">NADP</keyword>
<evidence type="ECO:0000313" key="4">
    <source>
        <dbReference type="EMBL" id="RFU24203.1"/>
    </source>
</evidence>
<evidence type="ECO:0008006" key="6">
    <source>
        <dbReference type="Google" id="ProtNLM"/>
    </source>
</evidence>
<accession>A0A3E2GTX8</accession>
<evidence type="ECO:0000256" key="2">
    <source>
        <dbReference type="ARBA" id="ARBA00022857"/>
    </source>
</evidence>
<organism evidence="4 5">
    <name type="scientific">Scytalidium lignicola</name>
    <name type="common">Hyphomycete</name>
    <dbReference type="NCBI Taxonomy" id="5539"/>
    <lineage>
        <taxon>Eukaryota</taxon>
        <taxon>Fungi</taxon>
        <taxon>Dikarya</taxon>
        <taxon>Ascomycota</taxon>
        <taxon>Pezizomycotina</taxon>
        <taxon>Leotiomycetes</taxon>
        <taxon>Leotiomycetes incertae sedis</taxon>
        <taxon>Scytalidium</taxon>
    </lineage>
</organism>
<keyword evidence="5" id="KW-1185">Reference proteome</keyword>
<dbReference type="AlphaFoldDB" id="A0A3E2GTX8"/>
<dbReference type="Gene3D" id="3.40.50.720">
    <property type="entry name" value="NAD(P)-binding Rossmann-like Domain"/>
    <property type="match status" value="1"/>
</dbReference>
<dbReference type="Proteomes" id="UP000258309">
    <property type="component" value="Unassembled WGS sequence"/>
</dbReference>
<dbReference type="PRINTS" id="PR00081">
    <property type="entry name" value="GDHRDH"/>
</dbReference>
<comment type="caution">
    <text evidence="4">The sequence shown here is derived from an EMBL/GenBank/DDBJ whole genome shotgun (WGS) entry which is preliminary data.</text>
</comment>
<dbReference type="STRING" id="5539.A0A3E2GTX8"/>
<dbReference type="PANTHER" id="PTHR24320:SF252">
    <property type="entry name" value="DEHYDROGENASE_REDUCTASE FAMILY PROTEIN, PUTATIVE (AFU_ORTHOLOGUE AFUA_3G08550)-RELATED"/>
    <property type="match status" value="1"/>
</dbReference>
<dbReference type="InterPro" id="IPR002347">
    <property type="entry name" value="SDR_fam"/>
</dbReference>
<dbReference type="PANTHER" id="PTHR24320">
    <property type="entry name" value="RETINOL DEHYDROGENASE"/>
    <property type="match status" value="1"/>
</dbReference>
<dbReference type="SUPFAM" id="SSF51735">
    <property type="entry name" value="NAD(P)-binding Rossmann-fold domains"/>
    <property type="match status" value="1"/>
</dbReference>
<dbReference type="OrthoDB" id="542013at2759"/>
<proteinExistence type="inferred from homology"/>
<evidence type="ECO:0000256" key="1">
    <source>
        <dbReference type="ARBA" id="ARBA00006484"/>
    </source>
</evidence>
<protein>
    <recommendedName>
        <fullName evidence="6">NAD(P)-binding protein</fullName>
    </recommendedName>
</protein>
<evidence type="ECO:0000313" key="5">
    <source>
        <dbReference type="Proteomes" id="UP000258309"/>
    </source>
</evidence>
<sequence>MPYFQPKVDIPSSLSFQGKTILITGASAGIGLAATRLLLLRGAKEIIAGVRSVAKEEAEKSKILSDPEVKRANQNGTITVFHLNLEDYAGVLQFAKDVKQRYTGKLDMVLLNAGTGSLNWEIMAKSGHEKTIQVNLLSPALLALELLPTLEQTAALNGVPSRITWVGSFVQFDHALDKKPIKACGQVLKHFDNKENFVAQARYSDSKLLGTMFIEQLAKFVDPEEVIINDVSPGMVRTGFGEFPEWFRLIFLVLFGLKARSPDRGAMTYLHALGVAGKESHGKYLSDNQITERAPITRTKGGEEIRDNLWDEMWTDFLKVDKSLERPTRQTL</sequence>
<dbReference type="InterPro" id="IPR036291">
    <property type="entry name" value="NAD(P)-bd_dom_sf"/>
</dbReference>
<dbReference type="Pfam" id="PF00106">
    <property type="entry name" value="adh_short"/>
    <property type="match status" value="1"/>
</dbReference>
<comment type="similarity">
    <text evidence="1">Belongs to the short-chain dehydrogenases/reductases (SDR) family.</text>
</comment>
<feature type="non-terminal residue" evidence="4">
    <location>
        <position position="332"/>
    </location>
</feature>
<dbReference type="EMBL" id="NCSJ02000487">
    <property type="protein sequence ID" value="RFU24203.1"/>
    <property type="molecule type" value="Genomic_DNA"/>
</dbReference>
<reference evidence="4 5" key="1">
    <citation type="submission" date="2018-05" db="EMBL/GenBank/DDBJ databases">
        <title>Draft genome sequence of Scytalidium lignicola DSM 105466, a ubiquitous saprotrophic fungus.</title>
        <authorList>
            <person name="Buettner E."/>
            <person name="Gebauer A.M."/>
            <person name="Hofrichter M."/>
            <person name="Liers C."/>
            <person name="Kellner H."/>
        </authorList>
    </citation>
    <scope>NUCLEOTIDE SEQUENCE [LARGE SCALE GENOMIC DNA]</scope>
    <source>
        <strain evidence="4 5">DSM 105466</strain>
    </source>
</reference>
<gene>
    <name evidence="4" type="ORF">B7463_g12132</name>
</gene>